<feature type="signal peptide" evidence="1">
    <location>
        <begin position="1"/>
        <end position="16"/>
    </location>
</feature>
<gene>
    <name evidence="2" type="ORF">UA08_09001</name>
</gene>
<dbReference type="Proteomes" id="UP000214365">
    <property type="component" value="Unassembled WGS sequence"/>
</dbReference>
<dbReference type="GeneID" id="31008757"/>
<evidence type="ECO:0000313" key="2">
    <source>
        <dbReference type="EMBL" id="OKL55684.1"/>
    </source>
</evidence>
<comment type="caution">
    <text evidence="2">The sequence shown here is derived from an EMBL/GenBank/DDBJ whole genome shotgun (WGS) entry which is preliminary data.</text>
</comment>
<dbReference type="AlphaFoldDB" id="A0A1Q5Q762"/>
<sequence>MKTTFVLSALLGLGLALPTPEMNTREVDPFLGAKNVWNRDTEADPFLGAKNVWNRDTEADPFLGAKNADPFLGAKNVWNRGEDDIAIGHGITWD</sequence>
<accession>A0A1Q5Q762</accession>
<protein>
    <submittedName>
        <fullName evidence="2">Uncharacterized protein</fullName>
    </submittedName>
</protein>
<reference evidence="2 3" key="1">
    <citation type="submission" date="2015-06" db="EMBL/GenBank/DDBJ databases">
        <title>Talaromyces atroroseus IBT 11181 draft genome.</title>
        <authorList>
            <person name="Rasmussen K.B."/>
            <person name="Rasmussen S."/>
            <person name="Petersen B."/>
            <person name="Sicheritz-Ponten T."/>
            <person name="Mortensen U.H."/>
            <person name="Thrane U."/>
        </authorList>
    </citation>
    <scope>NUCLEOTIDE SEQUENCE [LARGE SCALE GENOMIC DNA]</scope>
    <source>
        <strain evidence="2 3">IBT 11181</strain>
    </source>
</reference>
<proteinExistence type="predicted"/>
<dbReference type="EMBL" id="LFMY01000018">
    <property type="protein sequence ID" value="OKL55684.1"/>
    <property type="molecule type" value="Genomic_DNA"/>
</dbReference>
<keyword evidence="3" id="KW-1185">Reference proteome</keyword>
<keyword evidence="1" id="KW-0732">Signal</keyword>
<organism evidence="2 3">
    <name type="scientific">Talaromyces atroroseus</name>
    <dbReference type="NCBI Taxonomy" id="1441469"/>
    <lineage>
        <taxon>Eukaryota</taxon>
        <taxon>Fungi</taxon>
        <taxon>Dikarya</taxon>
        <taxon>Ascomycota</taxon>
        <taxon>Pezizomycotina</taxon>
        <taxon>Eurotiomycetes</taxon>
        <taxon>Eurotiomycetidae</taxon>
        <taxon>Eurotiales</taxon>
        <taxon>Trichocomaceae</taxon>
        <taxon>Talaromyces</taxon>
        <taxon>Talaromyces sect. Trachyspermi</taxon>
    </lineage>
</organism>
<name>A0A1Q5Q762_TALAT</name>
<feature type="chain" id="PRO_5012524715" evidence="1">
    <location>
        <begin position="17"/>
        <end position="94"/>
    </location>
</feature>
<dbReference type="RefSeq" id="XP_020115805.1">
    <property type="nucleotide sequence ID" value="XM_020264059.1"/>
</dbReference>
<evidence type="ECO:0000313" key="3">
    <source>
        <dbReference type="Proteomes" id="UP000214365"/>
    </source>
</evidence>
<evidence type="ECO:0000256" key="1">
    <source>
        <dbReference type="SAM" id="SignalP"/>
    </source>
</evidence>